<evidence type="ECO:0000313" key="5">
    <source>
        <dbReference type="Proteomes" id="UP000011518"/>
    </source>
</evidence>
<dbReference type="CDD" id="cd07699">
    <property type="entry name" value="IgC1_L"/>
    <property type="match status" value="1"/>
</dbReference>
<dbReference type="InterPro" id="IPR003006">
    <property type="entry name" value="Ig/MHC_CS"/>
</dbReference>
<dbReference type="PROSITE" id="PS50835">
    <property type="entry name" value="IG_LIKE"/>
    <property type="match status" value="1"/>
</dbReference>
<reference evidence="5" key="1">
    <citation type="submission" date="2012-07" db="EMBL/GenBank/DDBJ databases">
        <title>Genome of the Chinese tree shrew, a rising model animal genetically related to primates.</title>
        <authorList>
            <person name="Zhang G."/>
            <person name="Fan Y."/>
            <person name="Yao Y."/>
            <person name="Huang Z."/>
        </authorList>
    </citation>
    <scope>NUCLEOTIDE SEQUENCE [LARGE SCALE GENOMIC DNA]</scope>
</reference>
<accession>L9L1U6</accession>
<dbReference type="SUPFAM" id="SSF48726">
    <property type="entry name" value="Immunoglobulin"/>
    <property type="match status" value="1"/>
</dbReference>
<dbReference type="Pfam" id="PF07654">
    <property type="entry name" value="C1-set"/>
    <property type="match status" value="1"/>
</dbReference>
<dbReference type="InParanoid" id="L9L1U6"/>
<evidence type="ECO:0000256" key="1">
    <source>
        <dbReference type="ARBA" id="ARBA00023157"/>
    </source>
</evidence>
<dbReference type="InterPro" id="IPR036179">
    <property type="entry name" value="Ig-like_dom_sf"/>
</dbReference>
<dbReference type="InterPro" id="IPR007110">
    <property type="entry name" value="Ig-like_dom"/>
</dbReference>
<dbReference type="InterPro" id="IPR013783">
    <property type="entry name" value="Ig-like_fold"/>
</dbReference>
<dbReference type="Gene3D" id="2.60.40.10">
    <property type="entry name" value="Immunoglobulins"/>
    <property type="match status" value="1"/>
</dbReference>
<evidence type="ECO:0000256" key="2">
    <source>
        <dbReference type="ARBA" id="ARBA00023319"/>
    </source>
</evidence>
<dbReference type="Proteomes" id="UP000011518">
    <property type="component" value="Unassembled WGS sequence"/>
</dbReference>
<protein>
    <submittedName>
        <fullName evidence="4">Ig lambda-7 chain C</fullName>
    </submittedName>
</protein>
<gene>
    <name evidence="4" type="ORF">TREES_T100016838</name>
</gene>
<evidence type="ECO:0000313" key="4">
    <source>
        <dbReference type="EMBL" id="ELW68996.1"/>
    </source>
</evidence>
<sequence length="113" mass="12449">MFKWGKVAGQSKASPTVTLFQPSTEELATNKATLVCMINGFYPEDILVTWNRDGTPITQGVQTSKPFKQSNKYGASSYLSMTASDWHRHNLFTCRVVHEGITVEKTVSSASSS</sequence>
<dbReference type="PANTHER" id="PTHR19944">
    <property type="entry name" value="MHC CLASS II-RELATED"/>
    <property type="match status" value="1"/>
</dbReference>
<name>L9L1U6_TUPCH</name>
<dbReference type="STRING" id="246437.L9L1U6"/>
<feature type="domain" description="Ig-like" evidence="3">
    <location>
        <begin position="15"/>
        <end position="108"/>
    </location>
</feature>
<dbReference type="InterPro" id="IPR003597">
    <property type="entry name" value="Ig_C1-set"/>
</dbReference>
<reference evidence="5" key="2">
    <citation type="journal article" date="2013" name="Nat. Commun.">
        <title>Genome of the Chinese tree shrew.</title>
        <authorList>
            <person name="Fan Y."/>
            <person name="Huang Z.Y."/>
            <person name="Cao C.C."/>
            <person name="Chen C.S."/>
            <person name="Chen Y.X."/>
            <person name="Fan D.D."/>
            <person name="He J."/>
            <person name="Hou H.L."/>
            <person name="Hu L."/>
            <person name="Hu X.T."/>
            <person name="Jiang X.T."/>
            <person name="Lai R."/>
            <person name="Lang Y.S."/>
            <person name="Liang B."/>
            <person name="Liao S.G."/>
            <person name="Mu D."/>
            <person name="Ma Y.Y."/>
            <person name="Niu Y.Y."/>
            <person name="Sun X.Q."/>
            <person name="Xia J.Q."/>
            <person name="Xiao J."/>
            <person name="Xiong Z.Q."/>
            <person name="Xu L."/>
            <person name="Yang L."/>
            <person name="Zhang Y."/>
            <person name="Zhao W."/>
            <person name="Zhao X.D."/>
            <person name="Zheng Y.T."/>
            <person name="Zhou J.M."/>
            <person name="Zhu Y.B."/>
            <person name="Zhang G.J."/>
            <person name="Wang J."/>
            <person name="Yao Y.G."/>
        </authorList>
    </citation>
    <scope>NUCLEOTIDE SEQUENCE [LARGE SCALE GENOMIC DNA]</scope>
</reference>
<dbReference type="FunFam" id="2.60.40.10:FF:000283">
    <property type="entry name" value="Immunoglobulin kappa constant"/>
    <property type="match status" value="1"/>
</dbReference>
<dbReference type="SMART" id="SM00407">
    <property type="entry name" value="IGc1"/>
    <property type="match status" value="1"/>
</dbReference>
<dbReference type="EMBL" id="KB320554">
    <property type="protein sequence ID" value="ELW68996.1"/>
    <property type="molecule type" value="Genomic_DNA"/>
</dbReference>
<proteinExistence type="predicted"/>
<dbReference type="PANTHER" id="PTHR19944:SF98">
    <property type="entry name" value="IG-LIKE DOMAIN-CONTAINING PROTEIN"/>
    <property type="match status" value="1"/>
</dbReference>
<keyword evidence="2" id="KW-0393">Immunoglobulin domain</keyword>
<evidence type="ECO:0000259" key="3">
    <source>
        <dbReference type="PROSITE" id="PS50835"/>
    </source>
</evidence>
<organism evidence="4 5">
    <name type="scientific">Tupaia chinensis</name>
    <name type="common">Chinese tree shrew</name>
    <name type="synonym">Tupaia belangeri chinensis</name>
    <dbReference type="NCBI Taxonomy" id="246437"/>
    <lineage>
        <taxon>Eukaryota</taxon>
        <taxon>Metazoa</taxon>
        <taxon>Chordata</taxon>
        <taxon>Craniata</taxon>
        <taxon>Vertebrata</taxon>
        <taxon>Euteleostomi</taxon>
        <taxon>Mammalia</taxon>
        <taxon>Eutheria</taxon>
        <taxon>Euarchontoglires</taxon>
        <taxon>Scandentia</taxon>
        <taxon>Tupaiidae</taxon>
        <taxon>Tupaia</taxon>
    </lineage>
</organism>
<dbReference type="InterPro" id="IPR050160">
    <property type="entry name" value="MHC/Immunoglobulin"/>
</dbReference>
<dbReference type="AlphaFoldDB" id="L9L1U6"/>
<dbReference type="PROSITE" id="PS00290">
    <property type="entry name" value="IG_MHC"/>
    <property type="match status" value="1"/>
</dbReference>
<keyword evidence="1" id="KW-1015">Disulfide bond</keyword>
<keyword evidence="5" id="KW-1185">Reference proteome</keyword>